<dbReference type="SUPFAM" id="SSF53335">
    <property type="entry name" value="S-adenosyl-L-methionine-dependent methyltransferases"/>
    <property type="match status" value="1"/>
</dbReference>
<dbReference type="CDD" id="cd02440">
    <property type="entry name" value="AdoMet_MTases"/>
    <property type="match status" value="1"/>
</dbReference>
<dbReference type="PIRSF" id="PIRSF031679">
    <property type="entry name" value="Mtase_Alr7345_prd"/>
    <property type="match status" value="1"/>
</dbReference>
<name>E3FZG9_STIAD</name>
<dbReference type="GO" id="GO:0008168">
    <property type="term" value="F:methyltransferase activity"/>
    <property type="evidence" value="ECO:0007669"/>
    <property type="project" value="UniProtKB-KW"/>
</dbReference>
<dbReference type="KEGG" id="sur:STAUR_0830"/>
<keyword evidence="1" id="KW-0489">Methyltransferase</keyword>
<evidence type="ECO:0000313" key="1">
    <source>
        <dbReference type="EMBL" id="ADO68634.1"/>
    </source>
</evidence>
<dbReference type="Gene3D" id="3.40.50.150">
    <property type="entry name" value="Vaccinia Virus protein VP39"/>
    <property type="match status" value="1"/>
</dbReference>
<dbReference type="EMBL" id="CP002271">
    <property type="protein sequence ID" value="ADO68634.1"/>
    <property type="molecule type" value="Genomic_DNA"/>
</dbReference>
<sequence length="268" mass="29042">MEIREHWRYDGAMRSLFLTAGLLLAGCSHTSASTPPPSSETSFSAQAIVDAPDRTEADRALDAGRHPAALLEFVGVRPGMKVAELVAGAGYTTELLARAVGPEGVVYGENPKFVLDLFAEKPWSERLALPVNQKVVRVDRELNEPLPPEVTDLDAVVSNIIYHDVVSLQADRAKMNAAIFRALKPGGVYVVVDSSAKPGTGVADTQTLHRIDEQVVRSEVEASGFQLAAESDVWRNPQDARDWNASPQAAGARRGTSDRFALKFVKPR</sequence>
<dbReference type="Pfam" id="PF01135">
    <property type="entry name" value="PCMT"/>
    <property type="match status" value="1"/>
</dbReference>
<evidence type="ECO:0000313" key="2">
    <source>
        <dbReference type="Proteomes" id="UP000001351"/>
    </source>
</evidence>
<gene>
    <name evidence="1" type="ordered locus">STAUR_0830</name>
</gene>
<keyword evidence="1" id="KW-0808">Transferase</keyword>
<dbReference type="InterPro" id="IPR016980">
    <property type="entry name" value="S-AdoMet-dep_MeTrfase_Alr7345"/>
</dbReference>
<dbReference type="InterPro" id="IPR029063">
    <property type="entry name" value="SAM-dependent_MTases_sf"/>
</dbReference>
<dbReference type="PROSITE" id="PS51257">
    <property type="entry name" value="PROKAR_LIPOPROTEIN"/>
    <property type="match status" value="1"/>
</dbReference>
<organism evidence="1 2">
    <name type="scientific">Stigmatella aurantiaca (strain DW4/3-1)</name>
    <dbReference type="NCBI Taxonomy" id="378806"/>
    <lineage>
        <taxon>Bacteria</taxon>
        <taxon>Pseudomonadati</taxon>
        <taxon>Myxococcota</taxon>
        <taxon>Myxococcia</taxon>
        <taxon>Myxococcales</taxon>
        <taxon>Cystobacterineae</taxon>
        <taxon>Archangiaceae</taxon>
        <taxon>Stigmatella</taxon>
    </lineage>
</organism>
<dbReference type="HOGENOM" id="CLU_072291_1_0_7"/>
<dbReference type="eggNOG" id="COG4798">
    <property type="taxonomic scope" value="Bacteria"/>
</dbReference>
<dbReference type="Proteomes" id="UP000001351">
    <property type="component" value="Chromosome"/>
</dbReference>
<dbReference type="AlphaFoldDB" id="E3FZG9"/>
<proteinExistence type="predicted"/>
<protein>
    <submittedName>
        <fullName evidence="1">Methyltransferase</fullName>
    </submittedName>
</protein>
<keyword evidence="2" id="KW-1185">Reference proteome</keyword>
<reference evidence="1 2" key="1">
    <citation type="journal article" date="2011" name="Mol. Biol. Evol.">
        <title>Comparative genomic analysis of fruiting body formation in Myxococcales.</title>
        <authorList>
            <person name="Huntley S."/>
            <person name="Hamann N."/>
            <person name="Wegener-Feldbrugge S."/>
            <person name="Treuner-Lange A."/>
            <person name="Kube M."/>
            <person name="Reinhardt R."/>
            <person name="Klages S."/>
            <person name="Muller R."/>
            <person name="Ronning C.M."/>
            <person name="Nierman W.C."/>
            <person name="Sogaard-Andersen L."/>
        </authorList>
    </citation>
    <scope>NUCLEOTIDE SEQUENCE [LARGE SCALE GENOMIC DNA]</scope>
    <source>
        <strain evidence="1 2">DW4/3-1</strain>
    </source>
</reference>
<dbReference type="GO" id="GO:0032259">
    <property type="term" value="P:methylation"/>
    <property type="evidence" value="ECO:0007669"/>
    <property type="project" value="UniProtKB-KW"/>
</dbReference>
<dbReference type="STRING" id="378806.STAUR_0830"/>
<accession>E3FZG9</accession>